<dbReference type="GeneID" id="54562774"/>
<protein>
    <submittedName>
        <fullName evidence="1">Uncharacterized protein</fullName>
    </submittedName>
</protein>
<accession>A0A6A6C1M7</accession>
<organism evidence="1 2">
    <name type="scientific">Zasmidium cellare ATCC 36951</name>
    <dbReference type="NCBI Taxonomy" id="1080233"/>
    <lineage>
        <taxon>Eukaryota</taxon>
        <taxon>Fungi</taxon>
        <taxon>Dikarya</taxon>
        <taxon>Ascomycota</taxon>
        <taxon>Pezizomycotina</taxon>
        <taxon>Dothideomycetes</taxon>
        <taxon>Dothideomycetidae</taxon>
        <taxon>Mycosphaerellales</taxon>
        <taxon>Mycosphaerellaceae</taxon>
        <taxon>Zasmidium</taxon>
    </lineage>
</organism>
<reference evidence="1" key="1">
    <citation type="journal article" date="2020" name="Stud. Mycol.">
        <title>101 Dothideomycetes genomes: a test case for predicting lifestyles and emergence of pathogens.</title>
        <authorList>
            <person name="Haridas S."/>
            <person name="Albert R."/>
            <person name="Binder M."/>
            <person name="Bloem J."/>
            <person name="Labutti K."/>
            <person name="Salamov A."/>
            <person name="Andreopoulos B."/>
            <person name="Baker S."/>
            <person name="Barry K."/>
            <person name="Bills G."/>
            <person name="Bluhm B."/>
            <person name="Cannon C."/>
            <person name="Castanera R."/>
            <person name="Culley D."/>
            <person name="Daum C."/>
            <person name="Ezra D."/>
            <person name="Gonzalez J."/>
            <person name="Henrissat B."/>
            <person name="Kuo A."/>
            <person name="Liang C."/>
            <person name="Lipzen A."/>
            <person name="Lutzoni F."/>
            <person name="Magnuson J."/>
            <person name="Mondo S."/>
            <person name="Nolan M."/>
            <person name="Ohm R."/>
            <person name="Pangilinan J."/>
            <person name="Park H.-J."/>
            <person name="Ramirez L."/>
            <person name="Alfaro M."/>
            <person name="Sun H."/>
            <person name="Tritt A."/>
            <person name="Yoshinaga Y."/>
            <person name="Zwiers L.-H."/>
            <person name="Turgeon B."/>
            <person name="Goodwin S."/>
            <person name="Spatafora J."/>
            <person name="Crous P."/>
            <person name="Grigoriev I."/>
        </authorList>
    </citation>
    <scope>NUCLEOTIDE SEQUENCE</scope>
    <source>
        <strain evidence="1">ATCC 36951</strain>
    </source>
</reference>
<gene>
    <name evidence="1" type="ORF">M409DRAFT_29509</name>
</gene>
<proteinExistence type="predicted"/>
<dbReference type="Proteomes" id="UP000799537">
    <property type="component" value="Unassembled WGS sequence"/>
</dbReference>
<evidence type="ECO:0000313" key="2">
    <source>
        <dbReference type="Proteomes" id="UP000799537"/>
    </source>
</evidence>
<dbReference type="EMBL" id="ML993630">
    <property type="protein sequence ID" value="KAF2160060.1"/>
    <property type="molecule type" value="Genomic_DNA"/>
</dbReference>
<evidence type="ECO:0000313" key="1">
    <source>
        <dbReference type="EMBL" id="KAF2160060.1"/>
    </source>
</evidence>
<sequence length="127" mass="14100">MEYNMFQVRSPPDTSSCSVVRVLRYVLSLVNSNVMGALSIGSKFESDQGIRAVSVFVETSSKLMNHAMAHRLHLDVSLPAPVTFPGGSRIGFGSVDVEAIILWRLISRVLELRMGVRQFSSHEKEYA</sequence>
<dbReference type="AlphaFoldDB" id="A0A6A6C1M7"/>
<keyword evidence="2" id="KW-1185">Reference proteome</keyword>
<name>A0A6A6C1M7_ZASCE</name>
<dbReference type="RefSeq" id="XP_033660949.1">
    <property type="nucleotide sequence ID" value="XM_033809502.1"/>
</dbReference>